<dbReference type="SUPFAM" id="SSF81665">
    <property type="entry name" value="Calcium ATPase, transmembrane domain M"/>
    <property type="match status" value="1"/>
</dbReference>
<accession>A0A9N8ZPM0</accession>
<dbReference type="OrthoDB" id="5568754at2759"/>
<dbReference type="EMBL" id="CAJVPL010000492">
    <property type="protein sequence ID" value="CAG8502932.1"/>
    <property type="molecule type" value="Genomic_DNA"/>
</dbReference>
<dbReference type="InterPro" id="IPR023299">
    <property type="entry name" value="ATPase_P-typ_cyto_dom_N"/>
</dbReference>
<evidence type="ECO:0000313" key="6">
    <source>
        <dbReference type="EMBL" id="CAG8502932.1"/>
    </source>
</evidence>
<organism evidence="6 7">
    <name type="scientific">Ambispora gerdemannii</name>
    <dbReference type="NCBI Taxonomy" id="144530"/>
    <lineage>
        <taxon>Eukaryota</taxon>
        <taxon>Fungi</taxon>
        <taxon>Fungi incertae sedis</taxon>
        <taxon>Mucoromycota</taxon>
        <taxon>Glomeromycotina</taxon>
        <taxon>Glomeromycetes</taxon>
        <taxon>Archaeosporales</taxon>
        <taxon>Ambisporaceae</taxon>
        <taxon>Ambispora</taxon>
    </lineage>
</organism>
<feature type="transmembrane region" description="Helical" evidence="5">
    <location>
        <begin position="938"/>
        <end position="964"/>
    </location>
</feature>
<dbReference type="Proteomes" id="UP000789831">
    <property type="component" value="Unassembled WGS sequence"/>
</dbReference>
<evidence type="ECO:0000256" key="4">
    <source>
        <dbReference type="ARBA" id="ARBA00023136"/>
    </source>
</evidence>
<feature type="transmembrane region" description="Helical" evidence="5">
    <location>
        <begin position="283"/>
        <end position="301"/>
    </location>
</feature>
<feature type="transmembrane region" description="Helical" evidence="5">
    <location>
        <begin position="321"/>
        <end position="341"/>
    </location>
</feature>
<evidence type="ECO:0000256" key="5">
    <source>
        <dbReference type="SAM" id="Phobius"/>
    </source>
</evidence>
<keyword evidence="4 5" id="KW-0472">Membrane</keyword>
<gene>
    <name evidence="6" type="ORF">AGERDE_LOCUS4340</name>
</gene>
<feature type="transmembrane region" description="Helical" evidence="5">
    <location>
        <begin position="1141"/>
        <end position="1161"/>
    </location>
</feature>
<dbReference type="SUPFAM" id="SSF81660">
    <property type="entry name" value="Metal cation-transporting ATPase, ATP-binding domain N"/>
    <property type="match status" value="1"/>
</dbReference>
<comment type="caution">
    <text evidence="6">The sequence shown here is derived from an EMBL/GenBank/DDBJ whole genome shotgun (WGS) entry which is preliminary data.</text>
</comment>
<feature type="transmembrane region" description="Helical" evidence="5">
    <location>
        <begin position="1064"/>
        <end position="1082"/>
    </location>
</feature>
<comment type="subcellular location">
    <subcellularLocation>
        <location evidence="1">Membrane</location>
    </subcellularLocation>
</comment>
<sequence>MDSIQADIRIIGDSTNGSSAHSDATRHVEAEDTDYALTELQLGKGGNMRCFIRGEPAPDLNEKELRARPGCGLSSDQALDSPYQFRLNSILVEAVLIFAVLIWNGILYAREMRLTTTEISDHAENILEQLKKSGMNVFQNIEIPFVPSVTIGRVIRDGFLRDFPTSLLVEGDTLEMMYGDSAPCAMKYVGPQFDNLSSLDPSSHSTKTKEYKIEANQVFKPSLFGGFSDAVLEHHIKIRGRYQFISLQTPWANSLRDALNQDKPATVIRKQAEVLQKFFLRKVIYIVLGAAILVNLLRYMIKDIFGNHGNVKQGFELFTVLPVYAILPILPLSFPTLWLIVRCFGNATVLVLFEALQISKTEYEDDEEVDEFDAGAPPPTKNIHLNGADVWNKFLYLLTKWDQTSLTRSTNLFESLGSTTVICSIDREGTISSPFPSVEQILFPSHEGETTFLDVAEDPNRYFSVKFEDQDWEQYLPCLKPVGLNLLLNTNCGVLQGKKQNDQHRKYSSINIHAKTKPARQACLCRLGKEIGFTDDALQAFVRRKDIYTFAPCHPSLKVHIRHDQWEVPSMVSSIYEETGLGTYQLLSDGHVEIILDNCSDYWDGEGLQAMTETIEKKIYDFYENAIINDMQCIAYAYRPINVENKIPFLNYNCVNDPAAATYIVLPTANDDKDPPDSFLAEQDITLSQWTRYKRLKAGQLEGLHDFQFEEGQEFPQDQIEKFYKDVTKGQIFLSMVTLCHQPKADVCNFIEDLSGAGIRFVYFSPTAERESKAYAERLGLETDWNSCILLSSESYRQMHDIKARLPVGIQNIRNHLEKVDDIPLHVSLFAECTPDSTHEMIKIFQENGEVVCCLGSALNSSNTRIFALADVGIAMEPTHTKAQTNNGLCYLQDDEGQLPLALGASLTTLPCGLFMRYDTSLYALADLIREARRLTNCLIMSSAFMIGGYLSITTLLLLSYIFLLPPIFTGYQILWVLWVILPLLAFSFFFNPHEADTMTTMPVKNADHFRDLTRFIIYFFWRFSLPMVMSLSYFDDNGAASFVFGSFGNVAWLNWSKKQQWEVLYAQNCALFVFVWYLACLSPTFLHRTLSLRNFLPYHNHVWVLTFFVSLTIQAIFSSISLATGPRLSPSTHSLGRLPLFLYLVALLWPIIFIPVQELVRWHDRKEYKRFQKRSKLEFNTKLGMHSPI</sequence>
<dbReference type="PANTHER" id="PTHR13219">
    <property type="entry name" value="TRANSMEMBRANE PROTEIN 94"/>
    <property type="match status" value="1"/>
</dbReference>
<dbReference type="Gene3D" id="1.20.1110.10">
    <property type="entry name" value="Calcium-transporting ATPase, transmembrane domain"/>
    <property type="match status" value="2"/>
</dbReference>
<evidence type="ECO:0000256" key="2">
    <source>
        <dbReference type="ARBA" id="ARBA00022692"/>
    </source>
</evidence>
<keyword evidence="3 5" id="KW-1133">Transmembrane helix</keyword>
<feature type="transmembrane region" description="Helical" evidence="5">
    <location>
        <begin position="970"/>
        <end position="992"/>
    </location>
</feature>
<name>A0A9N8ZPM0_9GLOM</name>
<dbReference type="GO" id="GO:0000166">
    <property type="term" value="F:nucleotide binding"/>
    <property type="evidence" value="ECO:0007669"/>
    <property type="project" value="InterPro"/>
</dbReference>
<evidence type="ECO:0000256" key="1">
    <source>
        <dbReference type="ARBA" id="ARBA00004370"/>
    </source>
</evidence>
<keyword evidence="2 5" id="KW-0812">Transmembrane</keyword>
<dbReference type="Gene3D" id="3.40.1110.10">
    <property type="entry name" value="Calcium-transporting ATPase, cytoplasmic domain N"/>
    <property type="match status" value="1"/>
</dbReference>
<dbReference type="AlphaFoldDB" id="A0A9N8ZPM0"/>
<dbReference type="SUPFAM" id="SSF56784">
    <property type="entry name" value="HAD-like"/>
    <property type="match status" value="1"/>
</dbReference>
<dbReference type="InterPro" id="IPR036412">
    <property type="entry name" value="HAD-like_sf"/>
</dbReference>
<dbReference type="Gene3D" id="3.40.50.1000">
    <property type="entry name" value="HAD superfamily/HAD-like"/>
    <property type="match status" value="2"/>
</dbReference>
<dbReference type="InterPro" id="IPR023214">
    <property type="entry name" value="HAD_sf"/>
</dbReference>
<feature type="transmembrane region" description="Helical" evidence="5">
    <location>
        <begin position="1013"/>
        <end position="1035"/>
    </location>
</feature>
<feature type="transmembrane region" description="Helical" evidence="5">
    <location>
        <begin position="1103"/>
        <end position="1121"/>
    </location>
</feature>
<dbReference type="PANTHER" id="PTHR13219:SF6">
    <property type="entry name" value="TRANSMEMBRANE PROTEIN 94"/>
    <property type="match status" value="1"/>
</dbReference>
<dbReference type="GO" id="GO:0016020">
    <property type="term" value="C:membrane"/>
    <property type="evidence" value="ECO:0007669"/>
    <property type="project" value="UniProtKB-SubCell"/>
</dbReference>
<feature type="transmembrane region" description="Helical" evidence="5">
    <location>
        <begin position="90"/>
        <end position="109"/>
    </location>
</feature>
<keyword evidence="7" id="KW-1185">Reference proteome</keyword>
<reference evidence="6" key="1">
    <citation type="submission" date="2021-06" db="EMBL/GenBank/DDBJ databases">
        <authorList>
            <person name="Kallberg Y."/>
            <person name="Tangrot J."/>
            <person name="Rosling A."/>
        </authorList>
    </citation>
    <scope>NUCLEOTIDE SEQUENCE</scope>
    <source>
        <strain evidence="6">MT106</strain>
    </source>
</reference>
<dbReference type="InterPro" id="IPR023298">
    <property type="entry name" value="ATPase_P-typ_TM_dom_sf"/>
</dbReference>
<evidence type="ECO:0000313" key="7">
    <source>
        <dbReference type="Proteomes" id="UP000789831"/>
    </source>
</evidence>
<dbReference type="InterPro" id="IPR039720">
    <property type="entry name" value="TMEM94"/>
</dbReference>
<evidence type="ECO:0000256" key="3">
    <source>
        <dbReference type="ARBA" id="ARBA00022989"/>
    </source>
</evidence>
<protein>
    <submittedName>
        <fullName evidence="6">3042_t:CDS:1</fullName>
    </submittedName>
</protein>
<proteinExistence type="predicted"/>